<evidence type="ECO:0000313" key="16">
    <source>
        <dbReference type="Proteomes" id="UP001443914"/>
    </source>
</evidence>
<gene>
    <name evidence="15" type="ORF">RND81_08G181300</name>
</gene>
<evidence type="ECO:0000256" key="9">
    <source>
        <dbReference type="ARBA" id="ARBA00023136"/>
    </source>
</evidence>
<dbReference type="FunFam" id="3.30.200.20:FF:000307">
    <property type="entry name" value="pollen receptor-like kinase 1"/>
    <property type="match status" value="1"/>
</dbReference>
<keyword evidence="7" id="KW-0067">ATP-binding</keyword>
<sequence length="669" mass="74354">MAGPKGNKPRFLFILSLVVFLQTIACYGAPSSANDANALLKFKESIIDDKGVLTSWSVTTPPCFGNKNNWIGIICSRGGNIWGLRLENMGLKGSLNVNFLTELPRLRSISVRNNSFGGQLPELKKLRPLKALFLSHNNFEGHIGQNEFEGMRRLRKIHLEFNKFSGEFPTSLMTLTKLVELCVEGNNFEGRLPDYKISASLHVFNVSNNHFHGPIPTSMAKFDATAFSGNKELCGPPLQTICPKTDQNIVTPTPATPTPAPPTTTSEKPIPIIAIVVGVIIAMILAILVIFMVFHRRRDNNRNNNSSSMPPPERRKDTEQGDDDASHRSASSVGGGGGGGRHKSENGKLTFIRDEKEIEKFDLPDLLKASAEILGSGCFGSSYKATLCNGNAVVVKRFKRMNNVGRDEFQEHMRRLGRLSHTNLLTLVAYYYRKEEKLFITKPMPKGSLAALLHGQTRGKPTLDWPTRLKVIKGVVKGLSYLYKELPILVAPHGHLKSSNVLLNNSFEPVLSDYGLIPLINQESVQELMVAYKSPEYFNNGRITKKTDVWSLGILIIETLTGKFPSSYLQQGTEVDMSTWVTSVVDEGFDKNMGQTKNCEGEMMKLLQIGVACCESNVEKRLDIKEAFDRIEDVHERDNDDDFYSTCASTEVDVRSSRGMSDDFTLVIN</sequence>
<keyword evidence="16" id="KW-1185">Reference proteome</keyword>
<keyword evidence="9 12" id="KW-0472">Membrane</keyword>
<dbReference type="InterPro" id="IPR001245">
    <property type="entry name" value="Ser-Thr/Tyr_kinase_cat_dom"/>
</dbReference>
<feature type="region of interest" description="Disordered" evidence="11">
    <location>
        <begin position="299"/>
        <end position="349"/>
    </location>
</feature>
<dbReference type="InterPro" id="IPR013210">
    <property type="entry name" value="LRR_N_plant-typ"/>
</dbReference>
<dbReference type="Gene3D" id="3.80.10.10">
    <property type="entry name" value="Ribonuclease Inhibitor"/>
    <property type="match status" value="2"/>
</dbReference>
<evidence type="ECO:0000256" key="8">
    <source>
        <dbReference type="ARBA" id="ARBA00022989"/>
    </source>
</evidence>
<dbReference type="InterPro" id="IPR032675">
    <property type="entry name" value="LRR_dom_sf"/>
</dbReference>
<dbReference type="PANTHER" id="PTHR48007">
    <property type="entry name" value="LEUCINE-RICH REPEAT RECEPTOR-LIKE PROTEIN KINASE PXC1"/>
    <property type="match status" value="1"/>
</dbReference>
<evidence type="ECO:0000313" key="15">
    <source>
        <dbReference type="EMBL" id="KAK9699559.1"/>
    </source>
</evidence>
<dbReference type="GO" id="GO:0004672">
    <property type="term" value="F:protein kinase activity"/>
    <property type="evidence" value="ECO:0007669"/>
    <property type="project" value="InterPro"/>
</dbReference>
<dbReference type="InterPro" id="IPR046959">
    <property type="entry name" value="PRK1-6/SRF4-like"/>
</dbReference>
<evidence type="ECO:0000256" key="11">
    <source>
        <dbReference type="SAM" id="MobiDB-lite"/>
    </source>
</evidence>
<keyword evidence="5" id="KW-0677">Repeat</keyword>
<feature type="signal peptide" evidence="13">
    <location>
        <begin position="1"/>
        <end position="28"/>
    </location>
</feature>
<dbReference type="AlphaFoldDB" id="A0AAW1JAJ2"/>
<dbReference type="Pfam" id="PF07714">
    <property type="entry name" value="PK_Tyr_Ser-Thr"/>
    <property type="match status" value="1"/>
</dbReference>
<evidence type="ECO:0000259" key="14">
    <source>
        <dbReference type="PROSITE" id="PS50011"/>
    </source>
</evidence>
<dbReference type="InterPro" id="IPR011009">
    <property type="entry name" value="Kinase-like_dom_sf"/>
</dbReference>
<protein>
    <recommendedName>
        <fullName evidence="14">Protein kinase domain-containing protein</fullName>
    </recommendedName>
</protein>
<comment type="subcellular location">
    <subcellularLocation>
        <location evidence="1">Membrane</location>
    </subcellularLocation>
</comment>
<keyword evidence="4 13" id="KW-0732">Signal</keyword>
<keyword evidence="6" id="KW-0547">Nucleotide-binding</keyword>
<dbReference type="EMBL" id="JBDFQZ010000008">
    <property type="protein sequence ID" value="KAK9699559.1"/>
    <property type="molecule type" value="Genomic_DNA"/>
</dbReference>
<dbReference type="PROSITE" id="PS50011">
    <property type="entry name" value="PROTEIN_KINASE_DOM"/>
    <property type="match status" value="1"/>
</dbReference>
<feature type="chain" id="PRO_5043754949" description="Protein kinase domain-containing protein" evidence="13">
    <location>
        <begin position="29"/>
        <end position="669"/>
    </location>
</feature>
<evidence type="ECO:0000256" key="10">
    <source>
        <dbReference type="ARBA" id="ARBA00023180"/>
    </source>
</evidence>
<dbReference type="Proteomes" id="UP001443914">
    <property type="component" value="Unassembled WGS sequence"/>
</dbReference>
<evidence type="ECO:0000256" key="4">
    <source>
        <dbReference type="ARBA" id="ARBA00022729"/>
    </source>
</evidence>
<feature type="compositionally biased region" description="Basic and acidic residues" evidence="11">
    <location>
        <begin position="312"/>
        <end position="327"/>
    </location>
</feature>
<evidence type="ECO:0000256" key="13">
    <source>
        <dbReference type="SAM" id="SignalP"/>
    </source>
</evidence>
<evidence type="ECO:0000256" key="1">
    <source>
        <dbReference type="ARBA" id="ARBA00004370"/>
    </source>
</evidence>
<proteinExistence type="predicted"/>
<evidence type="ECO:0000256" key="2">
    <source>
        <dbReference type="ARBA" id="ARBA00022614"/>
    </source>
</evidence>
<dbReference type="InterPro" id="IPR000719">
    <property type="entry name" value="Prot_kinase_dom"/>
</dbReference>
<dbReference type="Pfam" id="PF13855">
    <property type="entry name" value="LRR_8"/>
    <property type="match status" value="1"/>
</dbReference>
<dbReference type="GO" id="GO:0016020">
    <property type="term" value="C:membrane"/>
    <property type="evidence" value="ECO:0007669"/>
    <property type="project" value="UniProtKB-SubCell"/>
</dbReference>
<dbReference type="Gene3D" id="1.10.510.10">
    <property type="entry name" value="Transferase(Phosphotransferase) domain 1"/>
    <property type="match status" value="1"/>
</dbReference>
<keyword evidence="8 12" id="KW-1133">Transmembrane helix</keyword>
<reference evidence="15" key="1">
    <citation type="submission" date="2024-03" db="EMBL/GenBank/DDBJ databases">
        <title>WGS assembly of Saponaria officinalis var. Norfolk2.</title>
        <authorList>
            <person name="Jenkins J."/>
            <person name="Shu S."/>
            <person name="Grimwood J."/>
            <person name="Barry K."/>
            <person name="Goodstein D."/>
            <person name="Schmutz J."/>
            <person name="Leebens-Mack J."/>
            <person name="Osbourn A."/>
        </authorList>
    </citation>
    <scope>NUCLEOTIDE SEQUENCE [LARGE SCALE GENOMIC DNA]</scope>
    <source>
        <strain evidence="15">JIC</strain>
    </source>
</reference>
<organism evidence="15 16">
    <name type="scientific">Saponaria officinalis</name>
    <name type="common">Common soapwort</name>
    <name type="synonym">Lychnis saponaria</name>
    <dbReference type="NCBI Taxonomy" id="3572"/>
    <lineage>
        <taxon>Eukaryota</taxon>
        <taxon>Viridiplantae</taxon>
        <taxon>Streptophyta</taxon>
        <taxon>Embryophyta</taxon>
        <taxon>Tracheophyta</taxon>
        <taxon>Spermatophyta</taxon>
        <taxon>Magnoliopsida</taxon>
        <taxon>eudicotyledons</taxon>
        <taxon>Gunneridae</taxon>
        <taxon>Pentapetalae</taxon>
        <taxon>Caryophyllales</taxon>
        <taxon>Caryophyllaceae</taxon>
        <taxon>Caryophylleae</taxon>
        <taxon>Saponaria</taxon>
    </lineage>
</organism>
<dbReference type="InterPro" id="IPR001611">
    <property type="entry name" value="Leu-rich_rpt"/>
</dbReference>
<evidence type="ECO:0000256" key="7">
    <source>
        <dbReference type="ARBA" id="ARBA00022840"/>
    </source>
</evidence>
<feature type="transmembrane region" description="Helical" evidence="12">
    <location>
        <begin position="272"/>
        <end position="294"/>
    </location>
</feature>
<accession>A0AAW1JAJ2</accession>
<comment type="caution">
    <text evidence="15">The sequence shown here is derived from an EMBL/GenBank/DDBJ whole genome shotgun (WGS) entry which is preliminary data.</text>
</comment>
<evidence type="ECO:0000256" key="3">
    <source>
        <dbReference type="ARBA" id="ARBA00022692"/>
    </source>
</evidence>
<evidence type="ECO:0000256" key="5">
    <source>
        <dbReference type="ARBA" id="ARBA00022737"/>
    </source>
</evidence>
<dbReference type="GO" id="GO:0005524">
    <property type="term" value="F:ATP binding"/>
    <property type="evidence" value="ECO:0007669"/>
    <property type="project" value="UniProtKB-KW"/>
</dbReference>
<feature type="region of interest" description="Disordered" evidence="11">
    <location>
        <begin position="245"/>
        <end position="267"/>
    </location>
</feature>
<dbReference type="Pfam" id="PF08263">
    <property type="entry name" value="LRRNT_2"/>
    <property type="match status" value="1"/>
</dbReference>
<dbReference type="PANTHER" id="PTHR48007:SF67">
    <property type="entry name" value="POLLEN RECEPTOR-LIKE KINASE 1"/>
    <property type="match status" value="1"/>
</dbReference>
<dbReference type="SUPFAM" id="SSF52058">
    <property type="entry name" value="L domain-like"/>
    <property type="match status" value="1"/>
</dbReference>
<dbReference type="SUPFAM" id="SSF56112">
    <property type="entry name" value="Protein kinase-like (PK-like)"/>
    <property type="match status" value="1"/>
</dbReference>
<keyword evidence="10" id="KW-0325">Glycoprotein</keyword>
<dbReference type="FunFam" id="3.80.10.10:FF:000400">
    <property type="entry name" value="Nuclear pore complex protein NUP107"/>
    <property type="match status" value="1"/>
</dbReference>
<keyword evidence="2" id="KW-0433">Leucine-rich repeat</keyword>
<dbReference type="Gene3D" id="3.30.200.20">
    <property type="entry name" value="Phosphorylase Kinase, domain 1"/>
    <property type="match status" value="1"/>
</dbReference>
<evidence type="ECO:0000256" key="6">
    <source>
        <dbReference type="ARBA" id="ARBA00022741"/>
    </source>
</evidence>
<evidence type="ECO:0000256" key="12">
    <source>
        <dbReference type="SAM" id="Phobius"/>
    </source>
</evidence>
<feature type="domain" description="Protein kinase" evidence="14">
    <location>
        <begin position="368"/>
        <end position="644"/>
    </location>
</feature>
<name>A0AAW1JAJ2_SAPOF</name>
<keyword evidence="3 12" id="KW-0812">Transmembrane</keyword>